<comment type="similarity">
    <text evidence="1 3">Belongs to the short-chain dehydrogenases/reductases (SDR) family.</text>
</comment>
<dbReference type="PROSITE" id="PS00061">
    <property type="entry name" value="ADH_SHORT"/>
    <property type="match status" value="1"/>
</dbReference>
<dbReference type="PRINTS" id="PR00080">
    <property type="entry name" value="SDRFAMILY"/>
</dbReference>
<evidence type="ECO:0000256" key="2">
    <source>
        <dbReference type="ARBA" id="ARBA00023002"/>
    </source>
</evidence>
<evidence type="ECO:0000313" key="4">
    <source>
        <dbReference type="EMBL" id="EFV46062.1"/>
    </source>
</evidence>
<dbReference type="STRING" id="563192.HMPREF0179_00102"/>
<dbReference type="GO" id="GO:0016616">
    <property type="term" value="F:oxidoreductase activity, acting on the CH-OH group of donors, NAD or NADP as acceptor"/>
    <property type="evidence" value="ECO:0007669"/>
    <property type="project" value="UniProtKB-ARBA"/>
</dbReference>
<dbReference type="AlphaFoldDB" id="E5Y1N1"/>
<protein>
    <submittedName>
        <fullName evidence="4">Malonic semialdehyde reductase</fullName>
    </submittedName>
</protein>
<dbReference type="RefSeq" id="WP_005024029.1">
    <property type="nucleotide sequence ID" value="NZ_KE150239.1"/>
</dbReference>
<dbReference type="Pfam" id="PF00106">
    <property type="entry name" value="adh_short"/>
    <property type="match status" value="1"/>
</dbReference>
<dbReference type="SUPFAM" id="SSF51735">
    <property type="entry name" value="NAD(P)-binding Rossmann-fold domains"/>
    <property type="match status" value="1"/>
</dbReference>
<dbReference type="HOGENOM" id="CLU_010194_2_10_7"/>
<sequence>MSKKIIFITGVTSGVGRETARRFIKEGWKVIGTGRRQSRLDELAAELGGDFLPLCFDVAKRDVVVEMFANLPEGFKDIDVLLNNAGSSIGQNPAQAGNMDDWDEMIATNINGLLYCTRCVLPGMIERGSGHIVNIGSVAGNRAFKCGNVYGATKAFVNHFSRMLRCDLLGTPVRVTNIKPGHLHTEFLAVRFKGDLKTSEAAYENLDPLTPENIAESVWWSVNLPAHMDVCDMELMPMCQSDGGWSFCHKS</sequence>
<comment type="caution">
    <text evidence="4">The sequence shown here is derived from an EMBL/GenBank/DDBJ whole genome shotgun (WGS) entry which is preliminary data.</text>
</comment>
<evidence type="ECO:0000313" key="5">
    <source>
        <dbReference type="Proteomes" id="UP000006034"/>
    </source>
</evidence>
<dbReference type="InterPro" id="IPR002347">
    <property type="entry name" value="SDR_fam"/>
</dbReference>
<dbReference type="OrthoDB" id="658698at2"/>
<dbReference type="Proteomes" id="UP000006034">
    <property type="component" value="Unassembled WGS sequence"/>
</dbReference>
<reference evidence="4 5" key="1">
    <citation type="submission" date="2010-10" db="EMBL/GenBank/DDBJ databases">
        <authorList>
            <consortium name="The Broad Institute Genome Sequencing Platform"/>
            <person name="Ward D."/>
            <person name="Earl A."/>
            <person name="Feldgarden M."/>
            <person name="Young S.K."/>
            <person name="Gargeya S."/>
            <person name="Zeng Q."/>
            <person name="Alvarado L."/>
            <person name="Berlin A."/>
            <person name="Bochicchio J."/>
            <person name="Chapman S.B."/>
            <person name="Chen Z."/>
            <person name="Freedman E."/>
            <person name="Gellesch M."/>
            <person name="Goldberg J."/>
            <person name="Griggs A."/>
            <person name="Gujja S."/>
            <person name="Heilman E."/>
            <person name="Heiman D."/>
            <person name="Howarth C."/>
            <person name="Mehta T."/>
            <person name="Neiman D."/>
            <person name="Pearson M."/>
            <person name="Roberts A."/>
            <person name="Saif S."/>
            <person name="Shea T."/>
            <person name="Shenoy N."/>
            <person name="Sisk P."/>
            <person name="Stolte C."/>
            <person name="Sykes S."/>
            <person name="White J."/>
            <person name="Yandava C."/>
            <person name="Allen-Vercoe E."/>
            <person name="Sibley C."/>
            <person name="Ambrose C.E."/>
            <person name="Strauss J."/>
            <person name="Daigneault M."/>
            <person name="Haas B."/>
            <person name="Nusbaum C."/>
            <person name="Birren B."/>
        </authorList>
    </citation>
    <scope>NUCLEOTIDE SEQUENCE [LARGE SCALE GENOMIC DNA]</scope>
    <source>
        <strain evidence="4 5">3_1_6</strain>
    </source>
</reference>
<dbReference type="FunFam" id="3.40.50.720:FF:000047">
    <property type="entry name" value="NADP-dependent L-serine/L-allo-threonine dehydrogenase"/>
    <property type="match status" value="1"/>
</dbReference>
<evidence type="ECO:0000256" key="3">
    <source>
        <dbReference type="RuleBase" id="RU000363"/>
    </source>
</evidence>
<proteinExistence type="inferred from homology"/>
<organism evidence="4 5">
    <name type="scientific">Bilophila wadsworthia (strain 3_1_6)</name>
    <dbReference type="NCBI Taxonomy" id="563192"/>
    <lineage>
        <taxon>Bacteria</taxon>
        <taxon>Pseudomonadati</taxon>
        <taxon>Thermodesulfobacteriota</taxon>
        <taxon>Desulfovibrionia</taxon>
        <taxon>Desulfovibrionales</taxon>
        <taxon>Desulfovibrionaceae</taxon>
        <taxon>Bilophila</taxon>
    </lineage>
</organism>
<gene>
    <name evidence="4" type="ORF">HMPREF0179_00102</name>
</gene>
<dbReference type="PANTHER" id="PTHR42901:SF1">
    <property type="entry name" value="ALCOHOL DEHYDROGENASE"/>
    <property type="match status" value="1"/>
</dbReference>
<evidence type="ECO:0000256" key="1">
    <source>
        <dbReference type="ARBA" id="ARBA00006484"/>
    </source>
</evidence>
<accession>E5Y1N1</accession>
<dbReference type="eggNOG" id="COG4221">
    <property type="taxonomic scope" value="Bacteria"/>
</dbReference>
<dbReference type="GeneID" id="78087100"/>
<keyword evidence="2" id="KW-0560">Oxidoreductase</keyword>
<reference evidence="4 5" key="2">
    <citation type="submission" date="2013-04" db="EMBL/GenBank/DDBJ databases">
        <title>The Genome Sequence of Bilophila wadsworthia 3_1_6.</title>
        <authorList>
            <consortium name="The Broad Institute Genomics Platform"/>
            <person name="Earl A."/>
            <person name="Ward D."/>
            <person name="Feldgarden M."/>
            <person name="Gevers D."/>
            <person name="Sibley C."/>
            <person name="Strauss J."/>
            <person name="Allen-Vercoe E."/>
            <person name="Walker B."/>
            <person name="Young S."/>
            <person name="Zeng Q."/>
            <person name="Gargeya S."/>
            <person name="Fitzgerald M."/>
            <person name="Haas B."/>
            <person name="Abouelleil A."/>
            <person name="Allen A.W."/>
            <person name="Alvarado L."/>
            <person name="Arachchi H.M."/>
            <person name="Berlin A.M."/>
            <person name="Chapman S.B."/>
            <person name="Gainer-Dewar J."/>
            <person name="Goldberg J."/>
            <person name="Griggs A."/>
            <person name="Gujja S."/>
            <person name="Hansen M."/>
            <person name="Howarth C."/>
            <person name="Imamovic A."/>
            <person name="Ireland A."/>
            <person name="Larimer J."/>
            <person name="McCowan C."/>
            <person name="Murphy C."/>
            <person name="Pearson M."/>
            <person name="Poon T.W."/>
            <person name="Priest M."/>
            <person name="Roberts A."/>
            <person name="Saif S."/>
            <person name="Shea T."/>
            <person name="Sisk P."/>
            <person name="Sykes S."/>
            <person name="Wortman J."/>
            <person name="Nusbaum C."/>
            <person name="Birren B."/>
        </authorList>
    </citation>
    <scope>NUCLEOTIDE SEQUENCE [LARGE SCALE GENOMIC DNA]</scope>
    <source>
        <strain evidence="4 5">3_1_6</strain>
    </source>
</reference>
<keyword evidence="5" id="KW-1185">Reference proteome</keyword>
<dbReference type="PRINTS" id="PR00081">
    <property type="entry name" value="GDHRDH"/>
</dbReference>
<name>E5Y1N1_BILW3</name>
<dbReference type="InterPro" id="IPR020904">
    <property type="entry name" value="Sc_DH/Rdtase_CS"/>
</dbReference>
<dbReference type="InterPro" id="IPR036291">
    <property type="entry name" value="NAD(P)-bd_dom_sf"/>
</dbReference>
<dbReference type="PANTHER" id="PTHR42901">
    <property type="entry name" value="ALCOHOL DEHYDROGENASE"/>
    <property type="match status" value="1"/>
</dbReference>
<dbReference type="Gene3D" id="3.40.50.720">
    <property type="entry name" value="NAD(P)-binding Rossmann-like Domain"/>
    <property type="match status" value="1"/>
</dbReference>
<dbReference type="EMBL" id="ADCP02000002">
    <property type="protein sequence ID" value="EFV46062.1"/>
    <property type="molecule type" value="Genomic_DNA"/>
</dbReference>